<evidence type="ECO:0000256" key="3">
    <source>
        <dbReference type="ARBA" id="ARBA00023316"/>
    </source>
</evidence>
<accession>A0A0F9U3U4</accession>
<organism evidence="5">
    <name type="scientific">marine sediment metagenome</name>
    <dbReference type="NCBI Taxonomy" id="412755"/>
    <lineage>
        <taxon>unclassified sequences</taxon>
        <taxon>metagenomes</taxon>
        <taxon>ecological metagenomes</taxon>
    </lineage>
</organism>
<dbReference type="PROSITE" id="PS51724">
    <property type="entry name" value="SPOR"/>
    <property type="match status" value="1"/>
</dbReference>
<dbReference type="FunFam" id="2.40.40.10:FF:000003">
    <property type="entry name" value="Endolytic peptidoglycan transglycosylase RlpA"/>
    <property type="match status" value="1"/>
</dbReference>
<evidence type="ECO:0000256" key="2">
    <source>
        <dbReference type="ARBA" id="ARBA00023239"/>
    </source>
</evidence>
<proteinExistence type="inferred from homology"/>
<dbReference type="PANTHER" id="PTHR34183:SF1">
    <property type="entry name" value="ENDOLYTIC PEPTIDOGLYCAN TRANSGLYCOSYLASE RLPA"/>
    <property type="match status" value="1"/>
</dbReference>
<dbReference type="PROSITE" id="PS51257">
    <property type="entry name" value="PROKAR_LIPOPROTEIN"/>
    <property type="match status" value="1"/>
</dbReference>
<dbReference type="Gene3D" id="2.40.40.10">
    <property type="entry name" value="RlpA-like domain"/>
    <property type="match status" value="1"/>
</dbReference>
<evidence type="ECO:0000313" key="5">
    <source>
        <dbReference type="EMBL" id="KKN48288.1"/>
    </source>
</evidence>
<dbReference type="InterPro" id="IPR034718">
    <property type="entry name" value="RlpA"/>
</dbReference>
<name>A0A0F9U3U4_9ZZZZ</name>
<keyword evidence="1" id="KW-0732">Signal</keyword>
<keyword evidence="3" id="KW-0961">Cell wall biogenesis/degradation</keyword>
<dbReference type="NCBIfam" id="TIGR00413">
    <property type="entry name" value="rlpA"/>
    <property type="match status" value="1"/>
</dbReference>
<dbReference type="GO" id="GO:0016829">
    <property type="term" value="F:lyase activity"/>
    <property type="evidence" value="ECO:0007669"/>
    <property type="project" value="UniProtKB-KW"/>
</dbReference>
<dbReference type="HAMAP" id="MF_02071">
    <property type="entry name" value="RlpA"/>
    <property type="match status" value="1"/>
</dbReference>
<dbReference type="SUPFAM" id="SSF110997">
    <property type="entry name" value="Sporulation related repeat"/>
    <property type="match status" value="1"/>
</dbReference>
<dbReference type="Gene3D" id="3.30.70.1070">
    <property type="entry name" value="Sporulation related repeat"/>
    <property type="match status" value="1"/>
</dbReference>
<dbReference type="GO" id="GO:0042834">
    <property type="term" value="F:peptidoglycan binding"/>
    <property type="evidence" value="ECO:0007669"/>
    <property type="project" value="InterPro"/>
</dbReference>
<evidence type="ECO:0000259" key="4">
    <source>
        <dbReference type="PROSITE" id="PS51724"/>
    </source>
</evidence>
<comment type="caution">
    <text evidence="5">The sequence shown here is derived from an EMBL/GenBank/DDBJ whole genome shotgun (WGS) entry which is preliminary data.</text>
</comment>
<dbReference type="InterPro" id="IPR036908">
    <property type="entry name" value="RlpA-like_sf"/>
</dbReference>
<dbReference type="EMBL" id="LAZR01001228">
    <property type="protein sequence ID" value="KKN48288.1"/>
    <property type="molecule type" value="Genomic_DNA"/>
</dbReference>
<dbReference type="Pfam" id="PF05036">
    <property type="entry name" value="SPOR"/>
    <property type="match status" value="1"/>
</dbReference>
<dbReference type="InterPro" id="IPR036680">
    <property type="entry name" value="SPOR-like_sf"/>
</dbReference>
<dbReference type="InterPro" id="IPR009009">
    <property type="entry name" value="RlpA-like_DPBB"/>
</dbReference>
<sequence length="254" mass="28087">MRHTNQLIFTTLLILLLSACSSGSSSRYSMRHDAAPLRAPTTLEMQDAIVTEVTKSASASRPYTVLGKSYSPMLDETGFSEEGVASWYGRKFHGYHTSNGETYDMFAMTAAHKTLPLPSFVKVTNTANGKSVIVRVNDRGPFHDDRVIDLSYAAAYKLGYYTHGTAKVKLEAVTLAGATARQTYIQVAAGSTLANIEALASTLREQYKLPTNIVQKDDIYRLHLGPIKDTPHADEVLKKLKQNQFQNAFLLYTQ</sequence>
<dbReference type="GO" id="GO:0071555">
    <property type="term" value="P:cell wall organization"/>
    <property type="evidence" value="ECO:0007669"/>
    <property type="project" value="UniProtKB-KW"/>
</dbReference>
<dbReference type="PANTHER" id="PTHR34183">
    <property type="entry name" value="ENDOLYTIC PEPTIDOGLYCAN TRANSGLYCOSYLASE RLPA"/>
    <property type="match status" value="1"/>
</dbReference>
<feature type="domain" description="SPOR" evidence="4">
    <location>
        <begin position="177"/>
        <end position="253"/>
    </location>
</feature>
<dbReference type="CDD" id="cd22268">
    <property type="entry name" value="DPBB_RlpA-like"/>
    <property type="match status" value="1"/>
</dbReference>
<dbReference type="Pfam" id="PF03330">
    <property type="entry name" value="DPBB_1"/>
    <property type="match status" value="1"/>
</dbReference>
<reference evidence="5" key="1">
    <citation type="journal article" date="2015" name="Nature">
        <title>Complex archaea that bridge the gap between prokaryotes and eukaryotes.</title>
        <authorList>
            <person name="Spang A."/>
            <person name="Saw J.H."/>
            <person name="Jorgensen S.L."/>
            <person name="Zaremba-Niedzwiedzka K."/>
            <person name="Martijn J."/>
            <person name="Lind A.E."/>
            <person name="van Eijk R."/>
            <person name="Schleper C."/>
            <person name="Guy L."/>
            <person name="Ettema T.J."/>
        </authorList>
    </citation>
    <scope>NUCLEOTIDE SEQUENCE</scope>
</reference>
<dbReference type="AlphaFoldDB" id="A0A0F9U3U4"/>
<dbReference type="InterPro" id="IPR007730">
    <property type="entry name" value="SPOR-like_dom"/>
</dbReference>
<evidence type="ECO:0000256" key="1">
    <source>
        <dbReference type="ARBA" id="ARBA00022729"/>
    </source>
</evidence>
<keyword evidence="2" id="KW-0456">Lyase</keyword>
<gene>
    <name evidence="5" type="ORF">LCGC14_0654380</name>
</gene>
<protein>
    <recommendedName>
        <fullName evidence="4">SPOR domain-containing protein</fullName>
    </recommendedName>
</protein>
<dbReference type="InterPro" id="IPR012997">
    <property type="entry name" value="RplA"/>
</dbReference>
<dbReference type="SUPFAM" id="SSF50685">
    <property type="entry name" value="Barwin-like endoglucanases"/>
    <property type="match status" value="1"/>
</dbReference>